<accession>A0A7J9NJ37</accession>
<keyword evidence="1" id="KW-1277">Toxin-antitoxin system</keyword>
<dbReference type="InterPro" id="IPR035093">
    <property type="entry name" value="RelE/ParE_toxin_dom_sf"/>
</dbReference>
<evidence type="ECO:0000313" key="4">
    <source>
        <dbReference type="Proteomes" id="UP000536195"/>
    </source>
</evidence>
<evidence type="ECO:0000256" key="1">
    <source>
        <dbReference type="ARBA" id="ARBA00022649"/>
    </source>
</evidence>
<dbReference type="Proteomes" id="UP000536195">
    <property type="component" value="Unassembled WGS sequence"/>
</dbReference>
<dbReference type="RefSeq" id="WP_181488792.1">
    <property type="nucleotide sequence ID" value="NZ_JACDUI010000002.1"/>
</dbReference>
<evidence type="ECO:0000313" key="2">
    <source>
        <dbReference type="EMBL" id="MBA2840946.1"/>
    </source>
</evidence>
<dbReference type="EMBL" id="JACHEC010000003">
    <property type="protein sequence ID" value="MBB6402440.1"/>
    <property type="molecule type" value="Genomic_DNA"/>
</dbReference>
<protein>
    <submittedName>
        <fullName evidence="2">YafQ family addiction module toxin component</fullName>
    </submittedName>
</protein>
<reference evidence="2 5" key="1">
    <citation type="submission" date="2020-07" db="EMBL/GenBank/DDBJ databases">
        <title>Genomic Encyclopedia of Type Strains, Phase IV (KMG-V): Genome sequencing to study the core and pangenomes of soil and plant-associated prokaryotes.</title>
        <authorList>
            <person name="Whitman W."/>
        </authorList>
    </citation>
    <scope>NUCLEOTIDE SEQUENCE [LARGE SCALE GENOMIC DNA]</scope>
    <source>
        <strain evidence="2 5">A4</strain>
        <strain evidence="3 4">C11</strain>
    </source>
</reference>
<dbReference type="EMBL" id="JACDUI010000002">
    <property type="protein sequence ID" value="MBA2840946.1"/>
    <property type="molecule type" value="Genomic_DNA"/>
</dbReference>
<name>A0A7J9NJ37_METMI</name>
<comment type="caution">
    <text evidence="2">The sequence shown here is derived from an EMBL/GenBank/DDBJ whole genome shotgun (WGS) entry which is preliminary data.</text>
</comment>
<dbReference type="AlphaFoldDB" id="A0A7J9NJ37"/>
<evidence type="ECO:0000313" key="3">
    <source>
        <dbReference type="EMBL" id="MBB6402440.1"/>
    </source>
</evidence>
<dbReference type="Gene3D" id="3.30.2310.20">
    <property type="entry name" value="RelE-like"/>
    <property type="match status" value="1"/>
</dbReference>
<organism evidence="2 5">
    <name type="scientific">Methanococcus maripaludis</name>
    <name type="common">Methanococcus deltae</name>
    <dbReference type="NCBI Taxonomy" id="39152"/>
    <lineage>
        <taxon>Archaea</taxon>
        <taxon>Methanobacteriati</taxon>
        <taxon>Methanobacteriota</taxon>
        <taxon>Methanomada group</taxon>
        <taxon>Methanococci</taxon>
        <taxon>Methanococcales</taxon>
        <taxon>Methanococcaceae</taxon>
        <taxon>Methanococcus</taxon>
    </lineage>
</organism>
<dbReference type="SUPFAM" id="SSF143011">
    <property type="entry name" value="RelE-like"/>
    <property type="match status" value="1"/>
</dbReference>
<evidence type="ECO:0000313" key="5">
    <source>
        <dbReference type="Proteomes" id="UP000563838"/>
    </source>
</evidence>
<dbReference type="Proteomes" id="UP000563838">
    <property type="component" value="Unassembled WGS sequence"/>
</dbReference>
<gene>
    <name evidence="2" type="ORF">HNP87_001478</name>
    <name evidence="3" type="ORF">HNP92_001762</name>
</gene>
<dbReference type="Pfam" id="PF05016">
    <property type="entry name" value="ParE_toxin"/>
    <property type="match status" value="1"/>
</dbReference>
<proteinExistence type="predicted"/>
<dbReference type="InterPro" id="IPR007712">
    <property type="entry name" value="RelE/ParE_toxin"/>
</dbReference>
<sequence length="92" mass="11122">MYLTEITEDLDDILSKLAKKDPKKLDIILNKMEEILENPNRYKNLKKPLNNLKRVHIDKNYVLVFAVNENTETVIFVYFDHHDKIYCKNYEY</sequence>